<dbReference type="InterPro" id="IPR008927">
    <property type="entry name" value="6-PGluconate_DH-like_C_sf"/>
</dbReference>
<keyword evidence="4" id="KW-0560">Oxidoreductase</keyword>
<organism evidence="11 12">
    <name type="scientific">Anaerococcus vaginalis ATCC 51170</name>
    <dbReference type="NCBI Taxonomy" id="655811"/>
    <lineage>
        <taxon>Bacteria</taxon>
        <taxon>Bacillati</taxon>
        <taxon>Bacillota</taxon>
        <taxon>Tissierellia</taxon>
        <taxon>Tissierellales</taxon>
        <taxon>Peptoniphilaceae</taxon>
        <taxon>Anaerococcus</taxon>
    </lineage>
</organism>
<dbReference type="NCBIfam" id="NF006143">
    <property type="entry name" value="PRK08293.1"/>
    <property type="match status" value="1"/>
</dbReference>
<evidence type="ECO:0000256" key="4">
    <source>
        <dbReference type="ARBA" id="ARBA00023002"/>
    </source>
</evidence>
<evidence type="ECO:0000313" key="12">
    <source>
        <dbReference type="Proteomes" id="UP000003821"/>
    </source>
</evidence>
<gene>
    <name evidence="11" type="ORF">HMPREF0078_1595</name>
</gene>
<comment type="catalytic activity">
    <reaction evidence="7">
        <text>a (3S)-3-hydroxyacyl-CoA + NAD(+) = a 3-oxoacyl-CoA + NADH + H(+)</text>
        <dbReference type="Rhea" id="RHEA:22432"/>
        <dbReference type="ChEBI" id="CHEBI:15378"/>
        <dbReference type="ChEBI" id="CHEBI:57318"/>
        <dbReference type="ChEBI" id="CHEBI:57540"/>
        <dbReference type="ChEBI" id="CHEBI:57945"/>
        <dbReference type="ChEBI" id="CHEBI:90726"/>
        <dbReference type="EC" id="1.1.1.35"/>
    </reaction>
</comment>
<accession>C7HWE4</accession>
<evidence type="ECO:0000256" key="1">
    <source>
        <dbReference type="ARBA" id="ARBA00005005"/>
    </source>
</evidence>
<dbReference type="SUPFAM" id="SSF51735">
    <property type="entry name" value="NAD(P)-binding Rossmann-fold domains"/>
    <property type="match status" value="1"/>
</dbReference>
<reference evidence="11 12" key="1">
    <citation type="submission" date="2009-08" db="EMBL/GenBank/DDBJ databases">
        <authorList>
            <person name="Muzny D."/>
            <person name="Qin X."/>
            <person name="Deng J."/>
            <person name="Jiang H."/>
            <person name="Liu Y."/>
            <person name="Qu J."/>
            <person name="Song X.-Z."/>
            <person name="Zhang L."/>
            <person name="Thornton R."/>
            <person name="Coyle M."/>
            <person name="Francisco L."/>
            <person name="Jackson L."/>
            <person name="Javaid M."/>
            <person name="Korchina V."/>
            <person name="Kovar C."/>
            <person name="Mata R."/>
            <person name="Mathew T."/>
            <person name="Ngo R."/>
            <person name="Nguyen L."/>
            <person name="Nguyen N."/>
            <person name="Okwuonu G."/>
            <person name="Ongeri F."/>
            <person name="Pham C."/>
            <person name="Simmons D."/>
            <person name="Wilczek-Boney K."/>
            <person name="Hale W."/>
            <person name="Jakkamsetti A."/>
            <person name="Pham P."/>
            <person name="Ruth R."/>
            <person name="San Lucas F."/>
            <person name="Warren J."/>
            <person name="Zhang J."/>
            <person name="Zhao Z."/>
            <person name="Zhou C."/>
            <person name="Zhu D."/>
            <person name="Lee S."/>
            <person name="Bess C."/>
            <person name="Blankenburg K."/>
            <person name="Forbes L."/>
            <person name="Fu Q."/>
            <person name="Gubbala S."/>
            <person name="Hirani K."/>
            <person name="Jayaseelan J.C."/>
            <person name="Lara F."/>
            <person name="Munidasa M."/>
            <person name="Palculict T."/>
            <person name="Patil S."/>
            <person name="Pu L.-L."/>
            <person name="Saada N."/>
            <person name="Tang L."/>
            <person name="Weissenberger G."/>
            <person name="Zhu Y."/>
            <person name="Hemphill L."/>
            <person name="Shang Y."/>
            <person name="Youmans B."/>
            <person name="Ayvaz T."/>
            <person name="Ross M."/>
            <person name="Santibanez J."/>
            <person name="Aqrawi P."/>
            <person name="Gross S."/>
            <person name="Joshi V."/>
            <person name="Fowler G."/>
            <person name="Nazareth L."/>
            <person name="Reid J."/>
            <person name="Worley K."/>
            <person name="Petrosino J."/>
            <person name="Highlander S."/>
            <person name="Gibbs R."/>
            <person name="Gibbs R."/>
        </authorList>
    </citation>
    <scope>NUCLEOTIDE SEQUENCE [LARGE SCALE GENOMIC DNA]</scope>
    <source>
        <strain evidence="11 12">ATCC 51170</strain>
    </source>
</reference>
<feature type="site" description="Important for catalytic activity" evidence="8">
    <location>
        <position position="201"/>
    </location>
</feature>
<dbReference type="Pfam" id="PF02737">
    <property type="entry name" value="3HCDH_N"/>
    <property type="match status" value="2"/>
</dbReference>
<evidence type="ECO:0000259" key="10">
    <source>
        <dbReference type="Pfam" id="PF02737"/>
    </source>
</evidence>
<comment type="caution">
    <text evidence="11">The sequence shown here is derived from an EMBL/GenBank/DDBJ whole genome shotgun (WGS) entry which is preliminary data.</text>
</comment>
<comment type="pathway">
    <text evidence="2">Lipid metabolism; butanoate metabolism.</text>
</comment>
<evidence type="ECO:0000256" key="5">
    <source>
        <dbReference type="ARBA" id="ARBA00023027"/>
    </source>
</evidence>
<dbReference type="InterPro" id="IPR006108">
    <property type="entry name" value="3HC_DH_C"/>
</dbReference>
<dbReference type="PANTHER" id="PTHR43561:SF3">
    <property type="entry name" value="HYDROXYACYL-COENZYME A DEHYDROGENASE, MITOCHONDRIAL"/>
    <property type="match status" value="1"/>
</dbReference>
<dbReference type="GO" id="GO:0003857">
    <property type="term" value="F:(3S)-3-hydroxyacyl-CoA dehydrogenase (NAD+) activity"/>
    <property type="evidence" value="ECO:0007669"/>
    <property type="project" value="UniProtKB-EC"/>
</dbReference>
<dbReference type="InterPro" id="IPR052242">
    <property type="entry name" value="Mito_3-hydroxyacyl-CoA_DH"/>
</dbReference>
<protein>
    <submittedName>
        <fullName evidence="11">3-hydroxyacyl-CoA dehydrogenase, NAD binding domain protein</fullName>
    </submittedName>
</protein>
<dbReference type="eggNOG" id="COG1250">
    <property type="taxonomic scope" value="Bacteria"/>
</dbReference>
<dbReference type="EMBL" id="ACXU01000023">
    <property type="protein sequence ID" value="EEU11901.1"/>
    <property type="molecule type" value="Genomic_DNA"/>
</dbReference>
<dbReference type="HOGENOM" id="CLU_009834_2_0_9"/>
<sequence>MSISTIKFKKSNFGYINIYEWKIYIKKELIMKIKNVTVAGGGVLGAQIAYVTAFHGFNVTIWGRSEGSIERIKPRIENLHNIFSKELMACPSYIGAENPNYPRSFFKDKNEITNEKIEELKNVNEKIFKEIKYTTDLNEAFSDADLVIEAIAEIVDEKKDFYEKISSYLKEDTIIATNSSTFLPSTFREYTGRQDKFLSLHFANSIWRQNLAEVMKHDKTSDEAFESVIDFAKNIGMYPAVIKKEQAGYILNSLLVPFINAGLNLYGNDVADPKDIDMDWKIGTGSPRGPFEIIDIVGITTVINISKTNPQANDPNSPIAKAIKKLEERAAKGLKGIETGEGFYKYK</sequence>
<dbReference type="InterPro" id="IPR022694">
    <property type="entry name" value="3-OHacyl-CoA_DH"/>
</dbReference>
<dbReference type="InterPro" id="IPR006176">
    <property type="entry name" value="3-OHacyl-CoA_DH_NAD-bd"/>
</dbReference>
<feature type="domain" description="3-hydroxyacyl-CoA dehydrogenase NAD binding" evidence="10">
    <location>
        <begin position="35"/>
        <end position="86"/>
    </location>
</feature>
<dbReference type="Gene3D" id="3.40.50.720">
    <property type="entry name" value="NAD(P)-binding Rossmann-like Domain"/>
    <property type="match status" value="1"/>
</dbReference>
<proteinExistence type="predicted"/>
<keyword evidence="12" id="KW-1185">Reference proteome</keyword>
<evidence type="ECO:0000256" key="2">
    <source>
        <dbReference type="ARBA" id="ARBA00005086"/>
    </source>
</evidence>
<evidence type="ECO:0000256" key="6">
    <source>
        <dbReference type="ARBA" id="ARBA00023098"/>
    </source>
</evidence>
<feature type="domain" description="3-hydroxyacyl-CoA dehydrogenase NAD binding" evidence="10">
    <location>
        <begin position="121"/>
        <end position="243"/>
    </location>
</feature>
<comment type="pathway">
    <text evidence="1">Lipid metabolism; fatty acid beta-oxidation.</text>
</comment>
<dbReference type="PANTHER" id="PTHR43561">
    <property type="match status" value="1"/>
</dbReference>
<evidence type="ECO:0000256" key="7">
    <source>
        <dbReference type="ARBA" id="ARBA00049556"/>
    </source>
</evidence>
<evidence type="ECO:0000259" key="9">
    <source>
        <dbReference type="Pfam" id="PF00725"/>
    </source>
</evidence>
<keyword evidence="3" id="KW-0276">Fatty acid metabolism</keyword>
<feature type="domain" description="3-hydroxyacyl-CoA dehydrogenase C-terminal" evidence="9">
    <location>
        <begin position="248"/>
        <end position="346"/>
    </location>
</feature>
<dbReference type="SUPFAM" id="SSF48179">
    <property type="entry name" value="6-phosphogluconate dehydrogenase C-terminal domain-like"/>
    <property type="match status" value="1"/>
</dbReference>
<evidence type="ECO:0000313" key="11">
    <source>
        <dbReference type="EMBL" id="EEU11901.1"/>
    </source>
</evidence>
<dbReference type="InterPro" id="IPR013328">
    <property type="entry name" value="6PGD_dom2"/>
</dbReference>
<evidence type="ECO:0000256" key="3">
    <source>
        <dbReference type="ARBA" id="ARBA00022832"/>
    </source>
</evidence>
<keyword evidence="6" id="KW-0443">Lipid metabolism</keyword>
<dbReference type="InterPro" id="IPR036291">
    <property type="entry name" value="NAD(P)-bd_dom_sf"/>
</dbReference>
<dbReference type="PIRSF" id="PIRSF000105">
    <property type="entry name" value="HCDH"/>
    <property type="match status" value="1"/>
</dbReference>
<dbReference type="Proteomes" id="UP000003821">
    <property type="component" value="Unassembled WGS sequence"/>
</dbReference>
<dbReference type="AlphaFoldDB" id="C7HWE4"/>
<dbReference type="Gene3D" id="1.10.1040.10">
    <property type="entry name" value="N-(1-d-carboxylethyl)-l-norvaline Dehydrogenase, domain 2"/>
    <property type="match status" value="1"/>
</dbReference>
<evidence type="ECO:0000256" key="8">
    <source>
        <dbReference type="PIRSR" id="PIRSR000105-1"/>
    </source>
</evidence>
<name>C7HWE4_9FIRM</name>
<dbReference type="GO" id="GO:0006635">
    <property type="term" value="P:fatty acid beta-oxidation"/>
    <property type="evidence" value="ECO:0007669"/>
    <property type="project" value="TreeGrafter"/>
</dbReference>
<keyword evidence="5" id="KW-0520">NAD</keyword>
<dbReference type="GO" id="GO:0070403">
    <property type="term" value="F:NAD+ binding"/>
    <property type="evidence" value="ECO:0007669"/>
    <property type="project" value="InterPro"/>
</dbReference>
<dbReference type="Pfam" id="PF00725">
    <property type="entry name" value="3HCDH"/>
    <property type="match status" value="1"/>
</dbReference>